<dbReference type="InterPro" id="IPR027417">
    <property type="entry name" value="P-loop_NTPase"/>
</dbReference>
<dbReference type="OrthoDB" id="9774907at2"/>
<keyword evidence="7 11" id="KW-0418">Kinase</keyword>
<accession>A0A261EV33</accession>
<evidence type="ECO:0000256" key="9">
    <source>
        <dbReference type="ARBA" id="ARBA00048743"/>
    </source>
</evidence>
<evidence type="ECO:0000256" key="8">
    <source>
        <dbReference type="ARBA" id="ARBA00022840"/>
    </source>
</evidence>
<dbReference type="GO" id="GO:0005524">
    <property type="term" value="F:ATP binding"/>
    <property type="evidence" value="ECO:0007669"/>
    <property type="project" value="UniProtKB-UniRule"/>
</dbReference>
<dbReference type="NCBIfam" id="TIGR00041">
    <property type="entry name" value="DTMP_kinase"/>
    <property type="match status" value="1"/>
</dbReference>
<feature type="domain" description="Thymidylate kinase-like" evidence="12">
    <location>
        <begin position="11"/>
        <end position="202"/>
    </location>
</feature>
<dbReference type="GO" id="GO:0004798">
    <property type="term" value="F:dTMP kinase activity"/>
    <property type="evidence" value="ECO:0007669"/>
    <property type="project" value="UniProtKB-UniRule"/>
</dbReference>
<dbReference type="EMBL" id="MWWQ01000011">
    <property type="protein sequence ID" value="OZG50724.1"/>
    <property type="molecule type" value="Genomic_DNA"/>
</dbReference>
<dbReference type="HAMAP" id="MF_00165">
    <property type="entry name" value="Thymidylate_kinase"/>
    <property type="match status" value="1"/>
</dbReference>
<dbReference type="CDD" id="cd01672">
    <property type="entry name" value="TMPK"/>
    <property type="match status" value="1"/>
</dbReference>
<name>A0A261EV33_9BIFI</name>
<keyword evidence="4 11" id="KW-0808">Transferase</keyword>
<dbReference type="RefSeq" id="WP_094691510.1">
    <property type="nucleotide sequence ID" value="NZ_MWWQ01000011.1"/>
</dbReference>
<dbReference type="InterPro" id="IPR039430">
    <property type="entry name" value="Thymidylate_kin-like_dom"/>
</dbReference>
<protein>
    <recommendedName>
        <fullName evidence="3 11">Thymidylate kinase</fullName>
        <ecNumber evidence="2 11">2.7.4.9</ecNumber>
    </recommendedName>
    <alternativeName>
        <fullName evidence="11">dTMP kinase</fullName>
    </alternativeName>
</protein>
<comment type="caution">
    <text evidence="13">The sequence shown here is derived from an EMBL/GenBank/DDBJ whole genome shotgun (WGS) entry which is preliminary data.</text>
</comment>
<evidence type="ECO:0000256" key="2">
    <source>
        <dbReference type="ARBA" id="ARBA00012980"/>
    </source>
</evidence>
<evidence type="ECO:0000256" key="11">
    <source>
        <dbReference type="HAMAP-Rule" id="MF_00165"/>
    </source>
</evidence>
<organism evidence="13 14">
    <name type="scientific">Pseudoscardovia suis</name>
    <dbReference type="NCBI Taxonomy" id="987063"/>
    <lineage>
        <taxon>Bacteria</taxon>
        <taxon>Bacillati</taxon>
        <taxon>Actinomycetota</taxon>
        <taxon>Actinomycetes</taxon>
        <taxon>Bifidobacteriales</taxon>
        <taxon>Bifidobacteriaceae</taxon>
        <taxon>Pseudoscardovia</taxon>
    </lineage>
</organism>
<dbReference type="GO" id="GO:0006227">
    <property type="term" value="P:dUDP biosynthetic process"/>
    <property type="evidence" value="ECO:0007669"/>
    <property type="project" value="TreeGrafter"/>
</dbReference>
<evidence type="ECO:0000256" key="7">
    <source>
        <dbReference type="ARBA" id="ARBA00022777"/>
    </source>
</evidence>
<evidence type="ECO:0000256" key="4">
    <source>
        <dbReference type="ARBA" id="ARBA00022679"/>
    </source>
</evidence>
<dbReference type="PANTHER" id="PTHR10344:SF4">
    <property type="entry name" value="UMP-CMP KINASE 2, MITOCHONDRIAL"/>
    <property type="match status" value="1"/>
</dbReference>
<dbReference type="AlphaFoldDB" id="A0A261EV33"/>
<proteinExistence type="inferred from homology"/>
<evidence type="ECO:0000256" key="10">
    <source>
        <dbReference type="ARBA" id="ARBA00057735"/>
    </source>
</evidence>
<dbReference type="InterPro" id="IPR018094">
    <property type="entry name" value="Thymidylate_kinase"/>
</dbReference>
<dbReference type="EC" id="2.7.4.9" evidence="2 11"/>
<evidence type="ECO:0000256" key="3">
    <source>
        <dbReference type="ARBA" id="ARBA00017144"/>
    </source>
</evidence>
<dbReference type="SUPFAM" id="SSF52540">
    <property type="entry name" value="P-loop containing nucleoside triphosphate hydrolases"/>
    <property type="match status" value="1"/>
</dbReference>
<dbReference type="FunFam" id="3.40.50.300:FF:000225">
    <property type="entry name" value="Thymidylate kinase"/>
    <property type="match status" value="1"/>
</dbReference>
<evidence type="ECO:0000256" key="5">
    <source>
        <dbReference type="ARBA" id="ARBA00022727"/>
    </source>
</evidence>
<evidence type="ECO:0000313" key="13">
    <source>
        <dbReference type="EMBL" id="OZG50724.1"/>
    </source>
</evidence>
<evidence type="ECO:0000256" key="6">
    <source>
        <dbReference type="ARBA" id="ARBA00022741"/>
    </source>
</evidence>
<dbReference type="GO" id="GO:0006233">
    <property type="term" value="P:dTDP biosynthetic process"/>
    <property type="evidence" value="ECO:0007669"/>
    <property type="project" value="InterPro"/>
</dbReference>
<keyword evidence="8 11" id="KW-0067">ATP-binding</keyword>
<keyword evidence="6 11" id="KW-0547">Nucleotide-binding</keyword>
<dbReference type="Pfam" id="PF02223">
    <property type="entry name" value="Thymidylate_kin"/>
    <property type="match status" value="1"/>
</dbReference>
<dbReference type="PROSITE" id="PS01331">
    <property type="entry name" value="THYMIDYLATE_KINASE"/>
    <property type="match status" value="1"/>
</dbReference>
<evidence type="ECO:0000259" key="12">
    <source>
        <dbReference type="Pfam" id="PF02223"/>
    </source>
</evidence>
<reference evidence="13 14" key="1">
    <citation type="journal article" date="2017" name="BMC Genomics">
        <title>Comparative genomic and phylogenomic analyses of the Bifidobacteriaceae family.</title>
        <authorList>
            <person name="Lugli G.A."/>
            <person name="Milani C."/>
            <person name="Turroni F."/>
            <person name="Duranti S."/>
            <person name="Mancabelli L."/>
            <person name="Mangifesta M."/>
            <person name="Ferrario C."/>
            <person name="Modesto M."/>
            <person name="Mattarelli P."/>
            <person name="Jiri K."/>
            <person name="van Sinderen D."/>
            <person name="Ventura M."/>
        </authorList>
    </citation>
    <scope>NUCLEOTIDE SEQUENCE [LARGE SCALE GENOMIC DNA]</scope>
    <source>
        <strain evidence="13 14">DSM 24744</strain>
    </source>
</reference>
<comment type="catalytic activity">
    <reaction evidence="9 11">
        <text>dTMP + ATP = dTDP + ADP</text>
        <dbReference type="Rhea" id="RHEA:13517"/>
        <dbReference type="ChEBI" id="CHEBI:30616"/>
        <dbReference type="ChEBI" id="CHEBI:58369"/>
        <dbReference type="ChEBI" id="CHEBI:63528"/>
        <dbReference type="ChEBI" id="CHEBI:456216"/>
        <dbReference type="EC" id="2.7.4.9"/>
    </reaction>
</comment>
<evidence type="ECO:0000313" key="14">
    <source>
        <dbReference type="Proteomes" id="UP000216454"/>
    </source>
</evidence>
<gene>
    <name evidence="11" type="primary">tmk</name>
    <name evidence="13" type="ORF">PSSU_1160</name>
</gene>
<dbReference type="GO" id="GO:0006235">
    <property type="term" value="P:dTTP biosynthetic process"/>
    <property type="evidence" value="ECO:0007669"/>
    <property type="project" value="UniProtKB-UniRule"/>
</dbReference>
<comment type="similarity">
    <text evidence="1 11">Belongs to the thymidylate kinase family.</text>
</comment>
<dbReference type="GO" id="GO:0005829">
    <property type="term" value="C:cytosol"/>
    <property type="evidence" value="ECO:0007669"/>
    <property type="project" value="TreeGrafter"/>
</dbReference>
<keyword evidence="14" id="KW-1185">Reference proteome</keyword>
<evidence type="ECO:0000256" key="1">
    <source>
        <dbReference type="ARBA" id="ARBA00009776"/>
    </source>
</evidence>
<sequence length="226" mass="24666">MCKATGLFISLEGVDGVGKSTQAERLRDYLRSLGLDVVLTREPGGTELGTVVRGVLLHGVHRDDGSAAPDISARAEALLYAADRAQHVAQVIRPVLRAGGVVICDRYIDSSLAYQAGGRELTSDDILRLSQWATDGLWPRRTYLLDMDYQASSRRLTGEADRLESAGAAFFERTRQAFLDLARQDSHRIKVVDASASIDEVWAGIKRDVDVLLHERGMAGSEGDAR</sequence>
<dbReference type="InterPro" id="IPR018095">
    <property type="entry name" value="Thymidylate_kin_CS"/>
</dbReference>
<dbReference type="PANTHER" id="PTHR10344">
    <property type="entry name" value="THYMIDYLATE KINASE"/>
    <property type="match status" value="1"/>
</dbReference>
<dbReference type="Proteomes" id="UP000216454">
    <property type="component" value="Unassembled WGS sequence"/>
</dbReference>
<comment type="function">
    <text evidence="10 11">Phosphorylation of dTMP to form dTDP in both de novo and salvage pathways of dTTP synthesis.</text>
</comment>
<dbReference type="Gene3D" id="3.40.50.300">
    <property type="entry name" value="P-loop containing nucleotide triphosphate hydrolases"/>
    <property type="match status" value="1"/>
</dbReference>
<feature type="binding site" evidence="11">
    <location>
        <begin position="13"/>
        <end position="20"/>
    </location>
    <ligand>
        <name>ATP</name>
        <dbReference type="ChEBI" id="CHEBI:30616"/>
    </ligand>
</feature>
<keyword evidence="5 11" id="KW-0545">Nucleotide biosynthesis</keyword>